<dbReference type="Gene3D" id="3.30.930.10">
    <property type="entry name" value="Bira Bifunctional Protein, Domain 2"/>
    <property type="match status" value="1"/>
</dbReference>
<keyword evidence="7 13" id="KW-0547">Nucleotide-binding</keyword>
<keyword evidence="8 13" id="KW-0067">ATP-binding</keyword>
<dbReference type="SUPFAM" id="SSF55681">
    <property type="entry name" value="Class II aaRS and biotin synthetases"/>
    <property type="match status" value="1"/>
</dbReference>
<dbReference type="GO" id="GO:0005737">
    <property type="term" value="C:cytoplasm"/>
    <property type="evidence" value="ECO:0007669"/>
    <property type="project" value="UniProtKB-SubCell"/>
</dbReference>
<keyword evidence="9 13" id="KW-0460">Magnesium</keyword>
<dbReference type="EC" id="6.1.1.20" evidence="13"/>
<protein>
    <recommendedName>
        <fullName evidence="13">Phenylalanine--tRNA ligase alpha subunit</fullName>
        <ecNumber evidence="13">6.1.1.20</ecNumber>
    </recommendedName>
    <alternativeName>
        <fullName evidence="13">Phenylalanyl-tRNA synthetase alpha subunit</fullName>
        <shortName evidence="13">PheRS</shortName>
    </alternativeName>
</protein>
<dbReference type="InterPro" id="IPR022911">
    <property type="entry name" value="Phe_tRNA_ligase_alpha1_bac"/>
</dbReference>
<dbReference type="Pfam" id="PF02912">
    <property type="entry name" value="Phe_tRNA-synt_N"/>
    <property type="match status" value="1"/>
</dbReference>
<dbReference type="InterPro" id="IPR004188">
    <property type="entry name" value="Phe-tRNA_ligase_II_N"/>
</dbReference>
<keyword evidence="10 13" id="KW-0648">Protein biosynthesis</keyword>
<reference evidence="15 16" key="1">
    <citation type="submission" date="2010-08" db="EMBL/GenBank/DDBJ databases">
        <authorList>
            <person name="Weinstock G."/>
            <person name="Sodergren E."/>
            <person name="Clifton S."/>
            <person name="Fulton L."/>
            <person name="Fulton B."/>
            <person name="Courtney L."/>
            <person name="Fronick C."/>
            <person name="Harrison M."/>
            <person name="Strong C."/>
            <person name="Farmer C."/>
            <person name="Delahaunty K."/>
            <person name="Markovic C."/>
            <person name="Hall O."/>
            <person name="Minx P."/>
            <person name="Tomlinson C."/>
            <person name="Mitreva M."/>
            <person name="Hou S."/>
            <person name="Chen J."/>
            <person name="Wollam A."/>
            <person name="Pepin K.H."/>
            <person name="Johnson M."/>
            <person name="Bhonagiri V."/>
            <person name="Zhang X."/>
            <person name="Suruliraj S."/>
            <person name="Warren W."/>
            <person name="Chinwalla A."/>
            <person name="Mardis E.R."/>
            <person name="Wilson R.K."/>
        </authorList>
    </citation>
    <scope>NUCLEOTIDE SEQUENCE [LARGE SCALE GENOMIC DNA]</scope>
    <source>
        <strain evidence="15 16">F0399</strain>
    </source>
</reference>
<dbReference type="SUPFAM" id="SSF46589">
    <property type="entry name" value="tRNA-binding arm"/>
    <property type="match status" value="1"/>
</dbReference>
<dbReference type="STRING" id="749551.HMPREF9555_00339"/>
<dbReference type="GO" id="GO:0016740">
    <property type="term" value="F:transferase activity"/>
    <property type="evidence" value="ECO:0007669"/>
    <property type="project" value="UniProtKB-ARBA"/>
</dbReference>
<keyword evidence="16" id="KW-1185">Reference proteome</keyword>
<keyword evidence="5 13" id="KW-0436">Ligase</keyword>
<keyword evidence="11 13" id="KW-0030">Aminoacyl-tRNA synthetase</keyword>
<dbReference type="GO" id="GO:0140096">
    <property type="term" value="F:catalytic activity, acting on a protein"/>
    <property type="evidence" value="ECO:0007669"/>
    <property type="project" value="UniProtKB-ARBA"/>
</dbReference>
<feature type="domain" description="Aminoacyl-transfer RNA synthetases class-II family profile" evidence="14">
    <location>
        <begin position="132"/>
        <end position="335"/>
    </location>
</feature>
<evidence type="ECO:0000256" key="5">
    <source>
        <dbReference type="ARBA" id="ARBA00022598"/>
    </source>
</evidence>
<gene>
    <name evidence="13 15" type="primary">pheS</name>
    <name evidence="15" type="ORF">HMPREF9555_00339</name>
</gene>
<organism evidence="15 16">
    <name type="scientific">Selenomonas artemidis F0399</name>
    <dbReference type="NCBI Taxonomy" id="749551"/>
    <lineage>
        <taxon>Bacteria</taxon>
        <taxon>Bacillati</taxon>
        <taxon>Bacillota</taxon>
        <taxon>Negativicutes</taxon>
        <taxon>Selenomonadales</taxon>
        <taxon>Selenomonadaceae</taxon>
        <taxon>Selenomonas</taxon>
    </lineage>
</organism>
<comment type="cofactor">
    <cofactor evidence="13">
        <name>Mg(2+)</name>
        <dbReference type="ChEBI" id="CHEBI:18420"/>
    </cofactor>
    <text evidence="13">Binds 2 magnesium ions per tetramer.</text>
</comment>
<evidence type="ECO:0000256" key="4">
    <source>
        <dbReference type="ARBA" id="ARBA00022490"/>
    </source>
</evidence>
<keyword evidence="4 13" id="KW-0963">Cytoplasm</keyword>
<dbReference type="PROSITE" id="PS50862">
    <property type="entry name" value="AA_TRNA_LIGASE_II"/>
    <property type="match status" value="1"/>
</dbReference>
<evidence type="ECO:0000256" key="6">
    <source>
        <dbReference type="ARBA" id="ARBA00022723"/>
    </source>
</evidence>
<dbReference type="GO" id="GO:0000287">
    <property type="term" value="F:magnesium ion binding"/>
    <property type="evidence" value="ECO:0007669"/>
    <property type="project" value="UniProtKB-UniRule"/>
</dbReference>
<comment type="caution">
    <text evidence="15">The sequence shown here is derived from an EMBL/GenBank/DDBJ whole genome shotgun (WGS) entry which is preliminary data.</text>
</comment>
<dbReference type="InterPro" id="IPR045864">
    <property type="entry name" value="aa-tRNA-synth_II/BPL/LPL"/>
</dbReference>
<name>E7N046_9FIRM</name>
<evidence type="ECO:0000313" key="15">
    <source>
        <dbReference type="EMBL" id="EFW30710.1"/>
    </source>
</evidence>
<dbReference type="Pfam" id="PF01409">
    <property type="entry name" value="tRNA-synt_2d"/>
    <property type="match status" value="1"/>
</dbReference>
<dbReference type="PANTHER" id="PTHR11538:SF41">
    <property type="entry name" value="PHENYLALANINE--TRNA LIGASE, MITOCHONDRIAL"/>
    <property type="match status" value="1"/>
</dbReference>
<dbReference type="GO" id="GO:0004826">
    <property type="term" value="F:phenylalanine-tRNA ligase activity"/>
    <property type="evidence" value="ECO:0007669"/>
    <property type="project" value="UniProtKB-UniRule"/>
</dbReference>
<evidence type="ECO:0000256" key="2">
    <source>
        <dbReference type="ARBA" id="ARBA00010207"/>
    </source>
</evidence>
<evidence type="ECO:0000256" key="11">
    <source>
        <dbReference type="ARBA" id="ARBA00023146"/>
    </source>
</evidence>
<comment type="subunit">
    <text evidence="3 13">Tetramer of two alpha and two beta subunits.</text>
</comment>
<evidence type="ECO:0000256" key="10">
    <source>
        <dbReference type="ARBA" id="ARBA00022917"/>
    </source>
</evidence>
<keyword evidence="6 13" id="KW-0479">Metal-binding</keyword>
<feature type="binding site" evidence="13">
    <location>
        <position position="271"/>
    </location>
    <ligand>
        <name>Mg(2+)</name>
        <dbReference type="ChEBI" id="CHEBI:18420"/>
        <note>shared with beta subunit</note>
    </ligand>
</feature>
<evidence type="ECO:0000256" key="12">
    <source>
        <dbReference type="ARBA" id="ARBA00049255"/>
    </source>
</evidence>
<dbReference type="AlphaFoldDB" id="E7N046"/>
<evidence type="ECO:0000256" key="8">
    <source>
        <dbReference type="ARBA" id="ARBA00022840"/>
    </source>
</evidence>
<dbReference type="HAMAP" id="MF_00281">
    <property type="entry name" value="Phe_tRNA_synth_alpha1"/>
    <property type="match status" value="1"/>
</dbReference>
<proteinExistence type="inferred from homology"/>
<evidence type="ECO:0000256" key="9">
    <source>
        <dbReference type="ARBA" id="ARBA00022842"/>
    </source>
</evidence>
<evidence type="ECO:0000259" key="14">
    <source>
        <dbReference type="PROSITE" id="PS50862"/>
    </source>
</evidence>
<dbReference type="InterPro" id="IPR002319">
    <property type="entry name" value="Phenylalanyl-tRNA_Synthase"/>
</dbReference>
<dbReference type="HOGENOM" id="CLU_025086_0_1_9"/>
<dbReference type="NCBIfam" id="TIGR00468">
    <property type="entry name" value="pheS"/>
    <property type="match status" value="1"/>
</dbReference>
<dbReference type="InterPro" id="IPR004529">
    <property type="entry name" value="Phe-tRNA-synth_IIc_asu"/>
</dbReference>
<dbReference type="PANTHER" id="PTHR11538">
    <property type="entry name" value="PHENYLALANYL-TRNA SYNTHETASE"/>
    <property type="match status" value="1"/>
</dbReference>
<accession>E7N046</accession>
<dbReference type="Proteomes" id="UP000004633">
    <property type="component" value="Unassembled WGS sequence"/>
</dbReference>
<dbReference type="InterPro" id="IPR010978">
    <property type="entry name" value="tRNA-bd_arm"/>
</dbReference>
<dbReference type="GO" id="GO:0000049">
    <property type="term" value="F:tRNA binding"/>
    <property type="evidence" value="ECO:0007669"/>
    <property type="project" value="InterPro"/>
</dbReference>
<evidence type="ECO:0000256" key="7">
    <source>
        <dbReference type="ARBA" id="ARBA00022741"/>
    </source>
</evidence>
<evidence type="ECO:0000313" key="16">
    <source>
        <dbReference type="Proteomes" id="UP000004633"/>
    </source>
</evidence>
<dbReference type="InterPro" id="IPR006195">
    <property type="entry name" value="aa-tRNA-synth_II"/>
</dbReference>
<evidence type="ECO:0000256" key="13">
    <source>
        <dbReference type="HAMAP-Rule" id="MF_00281"/>
    </source>
</evidence>
<comment type="similarity">
    <text evidence="2 13">Belongs to the class-II aminoacyl-tRNA synthetase family. Phe-tRNA synthetase alpha subunit type 1 subfamily.</text>
</comment>
<dbReference type="CDD" id="cd00496">
    <property type="entry name" value="PheRS_alpha_core"/>
    <property type="match status" value="1"/>
</dbReference>
<dbReference type="FunFam" id="3.30.930.10:FF:000003">
    <property type="entry name" value="Phenylalanine--tRNA ligase alpha subunit"/>
    <property type="match status" value="1"/>
</dbReference>
<evidence type="ECO:0000256" key="1">
    <source>
        <dbReference type="ARBA" id="ARBA00004496"/>
    </source>
</evidence>
<dbReference type="GO" id="GO:0005524">
    <property type="term" value="F:ATP binding"/>
    <property type="evidence" value="ECO:0007669"/>
    <property type="project" value="UniProtKB-UniRule"/>
</dbReference>
<sequence length="356" mass="40259">MRDTHGSVPIQEDDMDEKIKELRERARTAITEKATSLGELGDIRVKFLGKKGELTSLLRSMSALVAEERPRIGKIVNEAREELEELLAAKSEELSYRELEERMARERIDVTLPGRTGEVGHLHPLTITLNRIKKIFLNMGFTIEEGPEIETDYFNFEALNLPKDHPARDMQDSFYITEDILLRSQTSPVQARTMQKSEPNAPIRMIAPGRVYRRDSYDATHSPMFTQVEGLVIDKGISFADLKGMLELCLHQLFDKDVKVRFRPSFFPFTEPSTEVDISCSSCRGAGCRVCKGTGWLEILGAGMVHPNVLSMSGYDPAVVSGFAFGMGIERIAMLAYGVDDLRLFYDNDVRFLHQF</sequence>
<comment type="catalytic activity">
    <reaction evidence="12 13">
        <text>tRNA(Phe) + L-phenylalanine + ATP = L-phenylalanyl-tRNA(Phe) + AMP + diphosphate + H(+)</text>
        <dbReference type="Rhea" id="RHEA:19413"/>
        <dbReference type="Rhea" id="RHEA-COMP:9668"/>
        <dbReference type="Rhea" id="RHEA-COMP:9699"/>
        <dbReference type="ChEBI" id="CHEBI:15378"/>
        <dbReference type="ChEBI" id="CHEBI:30616"/>
        <dbReference type="ChEBI" id="CHEBI:33019"/>
        <dbReference type="ChEBI" id="CHEBI:58095"/>
        <dbReference type="ChEBI" id="CHEBI:78442"/>
        <dbReference type="ChEBI" id="CHEBI:78531"/>
        <dbReference type="ChEBI" id="CHEBI:456215"/>
        <dbReference type="EC" id="6.1.1.20"/>
    </reaction>
</comment>
<comment type="subcellular location">
    <subcellularLocation>
        <location evidence="1 13">Cytoplasm</location>
    </subcellularLocation>
</comment>
<dbReference type="GO" id="GO:0006432">
    <property type="term" value="P:phenylalanyl-tRNA aminoacylation"/>
    <property type="evidence" value="ECO:0007669"/>
    <property type="project" value="UniProtKB-UniRule"/>
</dbReference>
<dbReference type="EMBL" id="AECV01000001">
    <property type="protein sequence ID" value="EFW30710.1"/>
    <property type="molecule type" value="Genomic_DNA"/>
</dbReference>
<evidence type="ECO:0000256" key="3">
    <source>
        <dbReference type="ARBA" id="ARBA00011209"/>
    </source>
</evidence>